<dbReference type="Proteomes" id="UP001516464">
    <property type="component" value="Unassembled WGS sequence"/>
</dbReference>
<comment type="caution">
    <text evidence="1">The sequence shown here is derived from an EMBL/GenBank/DDBJ whole genome shotgun (WGS) entry which is preliminary data.</text>
</comment>
<sequence>MKRSKKSNPSNDITNDDQKSFNQSIWCNAEFMNNKDTLKHNVPEKKYMKDQKLYQTISDRVFDMTSDDLSFQYNNVLNYDNYYKIPNFNDDIFNMPNLTDLLNTESVPKSSLGFDNSGNQFISKLNSNAFKLKKPNMKNKNVSNTNFEYGQITPDKTNLKSQFDTISYSNENIIVAPHKNTNHISSQFLRNYTPHFKRSYQSTTASNFVIPPQSNKPVKINPVLENSLCYSKQSYLTNKPKPSNRHRSQIKFKNQQIYRLDETLVSMLKHNYGYVSFSVPTLFKEFIDKISIKTFVNFLKTFNSFYGISMPSYIEECQDQFFKSIDRGGFLNIDKYIIKEFNILNNNLYKGIGSKVDELRREVLNDYILRVLPFEQFILGNKIIYIYCKKGDEIYYKRYHSLAIKKNKIILNRSLTQNEICMQICHGSIKNTVWLINLIKKKLVRKEIIACLGDVYLDMCKKEPHHRYKLLDETQFNLLKKQILEMITDFYDRFDMLSPEYQPDIKAQILNTRSLYLISFRQLKNIIHEVINDTNDNVIKIHIRTVIILIEKNIFIFRNDETFKKVIIKYFLKHIKKMPEQLTDSIFRLIFKLKLSKNIKRKFINLARNWIDEKLVKMENYLKEKAGGDDCAYLVMFVSEIKVYKNRLVNIMFLIIKRAIKNRKIDINMLDCFRWLCFNVYSHSELNNERLELLIKGSKIHMLGDVINDII</sequence>
<protein>
    <submittedName>
        <fullName evidence="1">Uncharacterized protein</fullName>
    </submittedName>
</protein>
<accession>A0ABQ7I0B7</accession>
<evidence type="ECO:0000313" key="1">
    <source>
        <dbReference type="EMBL" id="KAF7683862.1"/>
    </source>
</evidence>
<name>A0ABQ7I0B7_9MICR</name>
<proteinExistence type="predicted"/>
<reference evidence="1 2" key="1">
    <citation type="submission" date="2019-01" db="EMBL/GenBank/DDBJ databases">
        <title>Genomes sequencing and comparative genomics of infectious freshwater microsporidia, Cucumispora dikerogammari and Thelohania contejeani.</title>
        <authorList>
            <person name="Cormier A."/>
            <person name="Giraud I."/>
            <person name="Wattier R."/>
            <person name="Teixeira M."/>
            <person name="Grandjean F."/>
            <person name="Rigaud T."/>
            <person name="Cordaux R."/>
        </authorList>
    </citation>
    <scope>NUCLEOTIDE SEQUENCE [LARGE SCALE GENOMIC DNA]</scope>
    <source>
        <strain evidence="1">T1</strain>
        <tissue evidence="1">Spores</tissue>
    </source>
</reference>
<organism evidence="1 2">
    <name type="scientific">Astathelohania contejeani</name>
    <dbReference type="NCBI Taxonomy" id="164912"/>
    <lineage>
        <taxon>Eukaryota</taxon>
        <taxon>Fungi</taxon>
        <taxon>Fungi incertae sedis</taxon>
        <taxon>Microsporidia</taxon>
        <taxon>Astathelohaniidae</taxon>
        <taxon>Astathelohania</taxon>
    </lineage>
</organism>
<keyword evidence="2" id="KW-1185">Reference proteome</keyword>
<gene>
    <name evidence="1" type="ORF">TCON_0945</name>
</gene>
<dbReference type="EMBL" id="SBIQ01000045">
    <property type="protein sequence ID" value="KAF7683862.1"/>
    <property type="molecule type" value="Genomic_DNA"/>
</dbReference>
<evidence type="ECO:0000313" key="2">
    <source>
        <dbReference type="Proteomes" id="UP001516464"/>
    </source>
</evidence>